<dbReference type="RefSeq" id="WP_305946321.1">
    <property type="nucleotide sequence ID" value="NZ_JAUZVY010000007.1"/>
</dbReference>
<dbReference type="PROSITE" id="PS51186">
    <property type="entry name" value="GNAT"/>
    <property type="match status" value="1"/>
</dbReference>
<feature type="domain" description="N-acetyltransferase" evidence="1">
    <location>
        <begin position="3"/>
        <end position="158"/>
    </location>
</feature>
<proteinExistence type="predicted"/>
<sequence length="160" mass="17818">MSTVLKPCPTPLPAALRQLRVAPQQQDFVLPIASIIAQQQASEHFQLVYHQQQLVGFFLLDTGYSQQHDFANHSDLGLRCFFIDQQAQGQGIASAVLRQLPSYCQQHFPGFQRLLLTVNCRNKAAARLYQQHGFADSGQLYLGGSAGPQHIFLRQLQTGA</sequence>
<dbReference type="SUPFAM" id="SSF55729">
    <property type="entry name" value="Acyl-CoA N-acyltransferases (Nat)"/>
    <property type="match status" value="1"/>
</dbReference>
<gene>
    <name evidence="2" type="ORF">Q3O59_14780</name>
</gene>
<dbReference type="EMBL" id="JAUZVY010000007">
    <property type="protein sequence ID" value="MDP4530293.1"/>
    <property type="molecule type" value="Genomic_DNA"/>
</dbReference>
<dbReference type="Gene3D" id="3.40.630.30">
    <property type="match status" value="1"/>
</dbReference>
<dbReference type="CDD" id="cd04301">
    <property type="entry name" value="NAT_SF"/>
    <property type="match status" value="1"/>
</dbReference>
<dbReference type="InterPro" id="IPR016181">
    <property type="entry name" value="Acyl_CoA_acyltransferase"/>
</dbReference>
<evidence type="ECO:0000313" key="3">
    <source>
        <dbReference type="Proteomes" id="UP001236258"/>
    </source>
</evidence>
<dbReference type="InterPro" id="IPR000182">
    <property type="entry name" value="GNAT_dom"/>
</dbReference>
<dbReference type="Proteomes" id="UP001236258">
    <property type="component" value="Unassembled WGS sequence"/>
</dbReference>
<evidence type="ECO:0000259" key="1">
    <source>
        <dbReference type="PROSITE" id="PS51186"/>
    </source>
</evidence>
<comment type="caution">
    <text evidence="2">The sequence shown here is derived from an EMBL/GenBank/DDBJ whole genome shotgun (WGS) entry which is preliminary data.</text>
</comment>
<dbReference type="Pfam" id="PF00583">
    <property type="entry name" value="Acetyltransf_1"/>
    <property type="match status" value="1"/>
</dbReference>
<organism evidence="2 3">
    <name type="scientific">Alkalimonas delamerensis</name>
    <dbReference type="NCBI Taxonomy" id="265981"/>
    <lineage>
        <taxon>Bacteria</taxon>
        <taxon>Pseudomonadati</taxon>
        <taxon>Pseudomonadota</taxon>
        <taxon>Gammaproteobacteria</taxon>
        <taxon>Alkalimonas</taxon>
    </lineage>
</organism>
<reference evidence="2 3" key="1">
    <citation type="submission" date="2023-08" db="EMBL/GenBank/DDBJ databases">
        <authorList>
            <person name="Joshi A."/>
            <person name="Thite S."/>
        </authorList>
    </citation>
    <scope>NUCLEOTIDE SEQUENCE [LARGE SCALE GENOMIC DNA]</scope>
    <source>
        <strain evidence="2 3">1E1</strain>
    </source>
</reference>
<evidence type="ECO:0000313" key="2">
    <source>
        <dbReference type="EMBL" id="MDP4530293.1"/>
    </source>
</evidence>
<name>A0ABT9GTJ2_9GAMM</name>
<protein>
    <submittedName>
        <fullName evidence="2">GNAT family N-acetyltransferase</fullName>
    </submittedName>
</protein>
<accession>A0ABT9GTJ2</accession>
<keyword evidence="3" id="KW-1185">Reference proteome</keyword>